<reference evidence="4" key="3">
    <citation type="submission" date="2015-06" db="UniProtKB">
        <authorList>
            <consortium name="EnsemblMetazoa"/>
        </authorList>
    </citation>
    <scope>IDENTIFICATION</scope>
</reference>
<dbReference type="PROSITE" id="PS50005">
    <property type="entry name" value="TPR"/>
    <property type="match status" value="1"/>
</dbReference>
<protein>
    <submittedName>
        <fullName evidence="3 4">Uncharacterized protein</fullName>
    </submittedName>
</protein>
<dbReference type="STRING" id="283909.R7T518"/>
<dbReference type="HOGENOM" id="CLU_114375_0_0_1"/>
<dbReference type="EMBL" id="AMQN01015440">
    <property type="status" value="NOT_ANNOTATED_CDS"/>
    <property type="molecule type" value="Genomic_DNA"/>
</dbReference>
<dbReference type="Gene3D" id="1.25.40.10">
    <property type="entry name" value="Tetratricopeptide repeat domain"/>
    <property type="match status" value="1"/>
</dbReference>
<proteinExistence type="predicted"/>
<dbReference type="OMA" id="WQEDLKW"/>
<dbReference type="InterPro" id="IPR011990">
    <property type="entry name" value="TPR-like_helical_dom_sf"/>
</dbReference>
<keyword evidence="5" id="KW-1185">Reference proteome</keyword>
<evidence type="ECO:0000313" key="3">
    <source>
        <dbReference type="EMBL" id="ELT88252.1"/>
    </source>
</evidence>
<feature type="region of interest" description="Disordered" evidence="2">
    <location>
        <begin position="1"/>
        <end position="27"/>
    </location>
</feature>
<name>R7T518_CAPTE</name>
<evidence type="ECO:0000313" key="5">
    <source>
        <dbReference type="Proteomes" id="UP000014760"/>
    </source>
</evidence>
<feature type="repeat" description="TPR" evidence="1">
    <location>
        <begin position="130"/>
        <end position="163"/>
    </location>
</feature>
<dbReference type="PANTHER" id="PTHR15544:SF0">
    <property type="entry name" value="TETRATRICOPEPTIDE REPEAT PROTEIN 33"/>
    <property type="match status" value="1"/>
</dbReference>
<dbReference type="EnsemblMetazoa" id="CapteT154287">
    <property type="protein sequence ID" value="CapteP154287"/>
    <property type="gene ID" value="CapteG154287"/>
</dbReference>
<dbReference type="AlphaFoldDB" id="R7T518"/>
<accession>R7T518</accession>
<dbReference type="EMBL" id="KB311907">
    <property type="protein sequence ID" value="ELT88252.1"/>
    <property type="molecule type" value="Genomic_DNA"/>
</dbReference>
<dbReference type="SMART" id="SM00028">
    <property type="entry name" value="TPR"/>
    <property type="match status" value="3"/>
</dbReference>
<sequence>MASFTWKQKVGERVNKRKSRAFEEEAAEDDAAEVADGSIDWLSLQALKRSKVISLEDAVAKAHRLTSEGTVLAEAERFWEAITKWDEALQWNPKDGKVYEMKAQAYMQLSEVYPAVSAANKSVELAPLWWVSHQTLGRALLGLGEVQLAARSFCRAVHLAPDEVEVLEEDLPWVLSLKQQQEEAKKELSPQPCASDGPVKLVEIADTSSHKSLEIWKNPNSQEILLSGTETSEKTLCALPRNYVYMRR</sequence>
<evidence type="ECO:0000256" key="2">
    <source>
        <dbReference type="SAM" id="MobiDB-lite"/>
    </source>
</evidence>
<dbReference type="InterPro" id="IPR019734">
    <property type="entry name" value="TPR_rpt"/>
</dbReference>
<organism evidence="3">
    <name type="scientific">Capitella teleta</name>
    <name type="common">Polychaete worm</name>
    <dbReference type="NCBI Taxonomy" id="283909"/>
    <lineage>
        <taxon>Eukaryota</taxon>
        <taxon>Metazoa</taxon>
        <taxon>Spiralia</taxon>
        <taxon>Lophotrochozoa</taxon>
        <taxon>Annelida</taxon>
        <taxon>Polychaeta</taxon>
        <taxon>Sedentaria</taxon>
        <taxon>Scolecida</taxon>
        <taxon>Capitellidae</taxon>
        <taxon>Capitella</taxon>
    </lineage>
</organism>
<evidence type="ECO:0000313" key="4">
    <source>
        <dbReference type="EnsemblMetazoa" id="CapteP154287"/>
    </source>
</evidence>
<dbReference type="SUPFAM" id="SSF48452">
    <property type="entry name" value="TPR-like"/>
    <property type="match status" value="1"/>
</dbReference>
<dbReference type="Proteomes" id="UP000014760">
    <property type="component" value="Unassembled WGS sequence"/>
</dbReference>
<dbReference type="InterPro" id="IPR052658">
    <property type="entry name" value="TPR-containing"/>
</dbReference>
<dbReference type="PANTHER" id="PTHR15544">
    <property type="entry name" value="OSMOSIS RESPONSIVE FACTOR"/>
    <property type="match status" value="1"/>
</dbReference>
<reference evidence="5" key="1">
    <citation type="submission" date="2012-12" db="EMBL/GenBank/DDBJ databases">
        <authorList>
            <person name="Hellsten U."/>
            <person name="Grimwood J."/>
            <person name="Chapman J.A."/>
            <person name="Shapiro H."/>
            <person name="Aerts A."/>
            <person name="Otillar R.P."/>
            <person name="Terry A.Y."/>
            <person name="Boore J.L."/>
            <person name="Simakov O."/>
            <person name="Marletaz F."/>
            <person name="Cho S.-J."/>
            <person name="Edsinger-Gonzales E."/>
            <person name="Havlak P."/>
            <person name="Kuo D.-H."/>
            <person name="Larsson T."/>
            <person name="Lv J."/>
            <person name="Arendt D."/>
            <person name="Savage R."/>
            <person name="Osoegawa K."/>
            <person name="de Jong P."/>
            <person name="Lindberg D.R."/>
            <person name="Seaver E.C."/>
            <person name="Weisblat D.A."/>
            <person name="Putnam N.H."/>
            <person name="Grigoriev I.V."/>
            <person name="Rokhsar D.S."/>
        </authorList>
    </citation>
    <scope>NUCLEOTIDE SEQUENCE</scope>
    <source>
        <strain evidence="5">I ESC-2004</strain>
    </source>
</reference>
<gene>
    <name evidence="3" type="ORF">CAPTEDRAFT_154287</name>
</gene>
<dbReference type="OrthoDB" id="2423701at2759"/>
<keyword evidence="1" id="KW-0802">TPR repeat</keyword>
<reference evidence="3 5" key="2">
    <citation type="journal article" date="2013" name="Nature">
        <title>Insights into bilaterian evolution from three spiralian genomes.</title>
        <authorList>
            <person name="Simakov O."/>
            <person name="Marletaz F."/>
            <person name="Cho S.J."/>
            <person name="Edsinger-Gonzales E."/>
            <person name="Havlak P."/>
            <person name="Hellsten U."/>
            <person name="Kuo D.H."/>
            <person name="Larsson T."/>
            <person name="Lv J."/>
            <person name="Arendt D."/>
            <person name="Savage R."/>
            <person name="Osoegawa K."/>
            <person name="de Jong P."/>
            <person name="Grimwood J."/>
            <person name="Chapman J.A."/>
            <person name="Shapiro H."/>
            <person name="Aerts A."/>
            <person name="Otillar R.P."/>
            <person name="Terry A.Y."/>
            <person name="Boore J.L."/>
            <person name="Grigoriev I.V."/>
            <person name="Lindberg D.R."/>
            <person name="Seaver E.C."/>
            <person name="Weisblat D.A."/>
            <person name="Putnam N.H."/>
            <person name="Rokhsar D.S."/>
        </authorList>
    </citation>
    <scope>NUCLEOTIDE SEQUENCE</scope>
    <source>
        <strain evidence="3 5">I ESC-2004</strain>
    </source>
</reference>
<evidence type="ECO:0000256" key="1">
    <source>
        <dbReference type="PROSITE-ProRule" id="PRU00339"/>
    </source>
</evidence>